<dbReference type="EMBL" id="FRBR01000001">
    <property type="protein sequence ID" value="SHK93517.1"/>
    <property type="molecule type" value="Genomic_DNA"/>
</dbReference>
<dbReference type="RefSeq" id="WP_073031354.1">
    <property type="nucleotide sequence ID" value="NZ_BMLR01000001.1"/>
</dbReference>
<dbReference type="Proteomes" id="UP000183974">
    <property type="component" value="Unassembled WGS sequence"/>
</dbReference>
<dbReference type="AlphaFoldDB" id="A0A1M6WIH6"/>
<gene>
    <name evidence="2" type="ORF">SAMN05444398_10124</name>
</gene>
<dbReference type="SUPFAM" id="SSF56524">
    <property type="entry name" value="Oxidoreductase molybdopterin-binding domain"/>
    <property type="match status" value="1"/>
</dbReference>
<keyword evidence="3" id="KW-1185">Reference proteome</keyword>
<dbReference type="InterPro" id="IPR036374">
    <property type="entry name" value="OxRdtase_Mopterin-bd_sf"/>
</dbReference>
<feature type="signal peptide" evidence="1">
    <location>
        <begin position="1"/>
        <end position="18"/>
    </location>
</feature>
<name>A0A1M6WIH6_9RHOB</name>
<dbReference type="STRING" id="337701.SAMN05444398_10124"/>
<evidence type="ECO:0008006" key="4">
    <source>
        <dbReference type="Google" id="ProtNLM"/>
    </source>
</evidence>
<accession>A0A1M6WIH6</accession>
<feature type="chain" id="PRO_5009922064" description="Oxidoreductase molybdopterin-binding domain-containing protein" evidence="1">
    <location>
        <begin position="19"/>
        <end position="166"/>
    </location>
</feature>
<evidence type="ECO:0000313" key="3">
    <source>
        <dbReference type="Proteomes" id="UP000183974"/>
    </source>
</evidence>
<dbReference type="Gene3D" id="3.90.420.10">
    <property type="entry name" value="Oxidoreductase, molybdopterin-binding domain"/>
    <property type="match status" value="1"/>
</dbReference>
<protein>
    <recommendedName>
        <fullName evidence="4">Oxidoreductase molybdopterin-binding domain-containing protein</fullName>
    </recommendedName>
</protein>
<evidence type="ECO:0000313" key="2">
    <source>
        <dbReference type="EMBL" id="SHK93517.1"/>
    </source>
</evidence>
<evidence type="ECO:0000256" key="1">
    <source>
        <dbReference type="SAM" id="SignalP"/>
    </source>
</evidence>
<organism evidence="2 3">
    <name type="scientific">Roseovarius pacificus</name>
    <dbReference type="NCBI Taxonomy" id="337701"/>
    <lineage>
        <taxon>Bacteria</taxon>
        <taxon>Pseudomonadati</taxon>
        <taxon>Pseudomonadota</taxon>
        <taxon>Alphaproteobacteria</taxon>
        <taxon>Rhodobacterales</taxon>
        <taxon>Roseobacteraceae</taxon>
        <taxon>Roseovarius</taxon>
    </lineage>
</organism>
<reference evidence="2 3" key="1">
    <citation type="submission" date="2016-11" db="EMBL/GenBank/DDBJ databases">
        <authorList>
            <person name="Jaros S."/>
            <person name="Januszkiewicz K."/>
            <person name="Wedrychowicz H."/>
        </authorList>
    </citation>
    <scope>NUCLEOTIDE SEQUENCE [LARGE SCALE GENOMIC DNA]</scope>
    <source>
        <strain evidence="2 3">DSM 29589</strain>
    </source>
</reference>
<sequence length="166" mass="18846">MTRILAGFLLFACVLATAYVTPVRSEPDTVVLFIDIDDGDSETHHVELTLKDLQALPVTQFATTTIWTNGPQVFSGVWLSTLLEHLEITSGVIELQAINDYRVSFPIEQIEPKGALLAYQRNGNVMTARENGPLWLVYDYDSDPEYRSETYYSRSIWQLDRISISR</sequence>
<dbReference type="OrthoDB" id="9798763at2"/>
<keyword evidence="1" id="KW-0732">Signal</keyword>
<proteinExistence type="predicted"/>